<dbReference type="AlphaFoldDB" id="A0A7V4WVH8"/>
<feature type="chain" id="PRO_5031556734" description="SbsA Ig-like domain-containing protein" evidence="2">
    <location>
        <begin position="20"/>
        <end position="566"/>
    </location>
</feature>
<evidence type="ECO:0000313" key="4">
    <source>
        <dbReference type="EMBL" id="HGY55532.1"/>
    </source>
</evidence>
<feature type="domain" description="SbsA Ig-like" evidence="3">
    <location>
        <begin position="37"/>
        <end position="137"/>
    </location>
</feature>
<comment type="caution">
    <text evidence="4">The sequence shown here is derived from an EMBL/GenBank/DDBJ whole genome shotgun (WGS) entry which is preliminary data.</text>
</comment>
<name>A0A7V4WVH8_CALAY</name>
<evidence type="ECO:0000256" key="1">
    <source>
        <dbReference type="ARBA" id="ARBA00022729"/>
    </source>
</evidence>
<feature type="signal peptide" evidence="2">
    <location>
        <begin position="1"/>
        <end position="19"/>
    </location>
</feature>
<feature type="domain" description="SbsA Ig-like" evidence="3">
    <location>
        <begin position="351"/>
        <end position="455"/>
    </location>
</feature>
<evidence type="ECO:0000256" key="2">
    <source>
        <dbReference type="SAM" id="SignalP"/>
    </source>
</evidence>
<dbReference type="Proteomes" id="UP000885779">
    <property type="component" value="Unassembled WGS sequence"/>
</dbReference>
<evidence type="ECO:0000259" key="3">
    <source>
        <dbReference type="Pfam" id="PF13205"/>
    </source>
</evidence>
<dbReference type="PROSITE" id="PS51257">
    <property type="entry name" value="PROKAR_LIPOPROTEIN"/>
    <property type="match status" value="1"/>
</dbReference>
<accession>A0A7V4WVH8</accession>
<dbReference type="Pfam" id="PF13205">
    <property type="entry name" value="Big_5"/>
    <property type="match status" value="2"/>
</dbReference>
<dbReference type="InterPro" id="IPR032812">
    <property type="entry name" value="SbsA_Ig"/>
</dbReference>
<dbReference type="EMBL" id="DRQG01000071">
    <property type="protein sequence ID" value="HGY55532.1"/>
    <property type="molecule type" value="Genomic_DNA"/>
</dbReference>
<gene>
    <name evidence="4" type="ORF">ENK44_07525</name>
</gene>
<keyword evidence="1 2" id="KW-0732">Signal</keyword>
<organism evidence="4">
    <name type="scientific">Caldithrix abyssi</name>
    <dbReference type="NCBI Taxonomy" id="187145"/>
    <lineage>
        <taxon>Bacteria</taxon>
        <taxon>Pseudomonadati</taxon>
        <taxon>Calditrichota</taxon>
        <taxon>Calditrichia</taxon>
        <taxon>Calditrichales</taxon>
        <taxon>Calditrichaceae</taxon>
        <taxon>Caldithrix</taxon>
    </lineage>
</organism>
<protein>
    <recommendedName>
        <fullName evidence="3">SbsA Ig-like domain-containing protein</fullName>
    </recommendedName>
</protein>
<proteinExistence type="predicted"/>
<reference evidence="4" key="1">
    <citation type="journal article" date="2020" name="mSystems">
        <title>Genome- and Community-Level Interaction Insights into Carbon Utilization and Element Cycling Functions of Hydrothermarchaeota in Hydrothermal Sediment.</title>
        <authorList>
            <person name="Zhou Z."/>
            <person name="Liu Y."/>
            <person name="Xu W."/>
            <person name="Pan J."/>
            <person name="Luo Z.H."/>
            <person name="Li M."/>
        </authorList>
    </citation>
    <scope>NUCLEOTIDE SEQUENCE [LARGE SCALE GENOMIC DNA]</scope>
    <source>
        <strain evidence="4">HyVt-577</strain>
    </source>
</reference>
<sequence length="566" mass="63516">MKNNLDIKHLILFASILLAAIVTGCATRGAPGGGPEDKTGPEVLRSFPAQDSVAVDTLLEYIEIEFSEPVPEGTFKQSLFVSPPLRFEIEWQSAEVVRLLIRDTLRQEQTYVVTVGAGTTDEHGNKMKNSHSFAFSTGFKIDHGSISGTIYDLSNEQTASAFAYLLHDTTDIDPRKRQPLYVSQTGKSGAFHLNFLKEGRYRIFAVEDLNNNMLYDSRYERIGIPYRDVRIDSSRLAVNFVDFHLSKRDTVPPDLVGARAVNNRTINLRFSEPVVLPDSSFILLTDSLTGKSLTVLGWYKDEEEENNVWVFTQKMDSAAYYRIQPLILKDFNGNMNPNPGRRVIPASTRRDTTRFRLKELTPADSAQNIHPETSVRAEFSVAADWATVDSSFVLRLSTGDTVEGDWHPISALKAEFVPSAPLKTDSLYMAILKLGRVRDLWRTAAQDTTIRHSFTVISNRELGEIAGQVVWEGAQAAPVVLHIRKSGQEDLPITLHLNKPGKFYKEALLPGQYFLDAFIDLNNNGKYDYGGLEPFEPAEPFYFSADTVRVRKRWETGGVLLKIPTE</sequence>